<dbReference type="GO" id="GO:0030598">
    <property type="term" value="F:rRNA N-glycosylase activity"/>
    <property type="evidence" value="ECO:0007669"/>
    <property type="project" value="UniProtKB-EC"/>
</dbReference>
<reference evidence="2 3" key="2">
    <citation type="submission" date="2018-04" db="EMBL/GenBank/DDBJ databases">
        <title>OglaRS2 (Oryza glaberrima Reference Sequence Version 2).</title>
        <authorList>
            <person name="Zhang J."/>
            <person name="Kudrna D."/>
            <person name="Lee S."/>
            <person name="Talag J."/>
            <person name="Rajasekar S."/>
            <person name="Wing R.A."/>
        </authorList>
    </citation>
    <scope>NUCLEOTIDE SEQUENCE [LARGE SCALE GENOMIC DNA]</scope>
    <source>
        <strain evidence="2 3">cv. IRGC 96717</strain>
    </source>
</reference>
<protein>
    <recommendedName>
        <fullName evidence="1">rRNA N-glycosylase</fullName>
        <ecNumber evidence="1">3.2.2.22</ecNumber>
    </recommendedName>
</protein>
<dbReference type="AlphaFoldDB" id="I1NKG1"/>
<dbReference type="GO" id="GO:0017148">
    <property type="term" value="P:negative regulation of translation"/>
    <property type="evidence" value="ECO:0007669"/>
    <property type="project" value="UniProtKB-KW"/>
</dbReference>
<proteinExistence type="inferred from homology"/>
<dbReference type="InterPro" id="IPR017989">
    <property type="entry name" value="Ribosome_inactivat_1/2"/>
</dbReference>
<keyword evidence="1" id="KW-0611">Plant defense</keyword>
<gene>
    <name evidence="2" type="primary">LOC127759896</name>
</gene>
<dbReference type="OMA" id="NPRWLGF"/>
<dbReference type="KEGG" id="ogl:127759896"/>
<dbReference type="InterPro" id="IPR016138">
    <property type="entry name" value="Ribosome_inactivat_prot_sub1"/>
</dbReference>
<dbReference type="PANTHER" id="PTHR33453:SF27">
    <property type="entry name" value="RRNA N-GLYCOSYLASE"/>
    <property type="match status" value="1"/>
</dbReference>
<organism evidence="2 3">
    <name type="scientific">Oryza glaberrima</name>
    <name type="common">African rice</name>
    <dbReference type="NCBI Taxonomy" id="4538"/>
    <lineage>
        <taxon>Eukaryota</taxon>
        <taxon>Viridiplantae</taxon>
        <taxon>Streptophyta</taxon>
        <taxon>Embryophyta</taxon>
        <taxon>Tracheophyta</taxon>
        <taxon>Spermatophyta</taxon>
        <taxon>Magnoliopsida</taxon>
        <taxon>Liliopsida</taxon>
        <taxon>Poales</taxon>
        <taxon>Poaceae</taxon>
        <taxon>BOP clade</taxon>
        <taxon>Oryzoideae</taxon>
        <taxon>Oryzeae</taxon>
        <taxon>Oryzinae</taxon>
        <taxon>Oryza</taxon>
    </lineage>
</organism>
<dbReference type="HOGENOM" id="CLU_090146_0_0_1"/>
<reference evidence="2" key="1">
    <citation type="submission" date="2015-06" db="UniProtKB">
        <authorList>
            <consortium name="EnsemblPlants"/>
        </authorList>
    </citation>
    <scope>IDENTIFICATION</scope>
</reference>
<dbReference type="PRINTS" id="PR00396">
    <property type="entry name" value="SHIGARICIN"/>
</dbReference>
<dbReference type="Gramene" id="ORGLA01G0035100.1">
    <property type="protein sequence ID" value="ORGLA01G0035100.1"/>
    <property type="gene ID" value="ORGLA01G0035100"/>
</dbReference>
<dbReference type="EC" id="3.2.2.22" evidence="1"/>
<keyword evidence="1" id="KW-0378">Hydrolase</keyword>
<dbReference type="InterPro" id="IPR036041">
    <property type="entry name" value="Ribosome-inact_prot_sf"/>
</dbReference>
<dbReference type="Gene3D" id="3.40.420.10">
    <property type="entry name" value="Ricin (A subunit), domain 1"/>
    <property type="match status" value="1"/>
</dbReference>
<keyword evidence="3" id="KW-1185">Reference proteome</keyword>
<comment type="similarity">
    <text evidence="1">Belongs to the ribosome-inactivating protein family.</text>
</comment>
<evidence type="ECO:0000313" key="3">
    <source>
        <dbReference type="Proteomes" id="UP000007306"/>
    </source>
</evidence>
<evidence type="ECO:0000256" key="1">
    <source>
        <dbReference type="RuleBase" id="RU004915"/>
    </source>
</evidence>
<evidence type="ECO:0000313" key="2">
    <source>
        <dbReference type="EnsemblPlants" id="ORGLA01G0035100.1"/>
    </source>
</evidence>
<dbReference type="GO" id="GO:0090729">
    <property type="term" value="F:toxin activity"/>
    <property type="evidence" value="ECO:0007669"/>
    <property type="project" value="UniProtKB-KW"/>
</dbReference>
<dbReference type="SUPFAM" id="SSF56371">
    <property type="entry name" value="Ribosome inactivating proteins (RIP)"/>
    <property type="match status" value="1"/>
</dbReference>
<dbReference type="GeneID" id="127759896"/>
<dbReference type="Gene3D" id="4.10.470.10">
    <property type="entry name" value="Ricin (A Subunit), domain 2"/>
    <property type="match status" value="1"/>
</dbReference>
<keyword evidence="1" id="KW-0652">Protein synthesis inhibitor</keyword>
<sequence>MALNPLFTVTFNVSGSGSDNYGDFIAGIRKRVANPRHFSHNRPVLPPVEPDVPPRRWFHVVLRTQTSELTLATRADNLYLEGFRRGSDGTSAWWELTRGLIAGATYLGFGGSYRELLGHTDNMVGVTLGPQQMTQAVDTIAGLAASGGGGGGVARQRAGEALATLLLMVNEAVRFLTVAELVGGFMNPRAVRKSGTITADMKEQVNGWKVLSRALLTMDALQLEDSNSASKHNKVDTKKMEQEKKAWEAADKLAVEAAKAVRILLFVEKVPAGMTKATALQLFRGN</sequence>
<keyword evidence="1" id="KW-0800">Toxin</keyword>
<dbReference type="RefSeq" id="XP_052140074.1">
    <property type="nucleotide sequence ID" value="XM_052284114.1"/>
</dbReference>
<dbReference type="Pfam" id="PF00161">
    <property type="entry name" value="RIP"/>
    <property type="match status" value="1"/>
</dbReference>
<dbReference type="InterPro" id="IPR016139">
    <property type="entry name" value="Ribosome_inactivat_prot_sub2"/>
</dbReference>
<name>I1NKG1_ORYGL</name>
<dbReference type="PANTHER" id="PTHR33453">
    <property type="match status" value="1"/>
</dbReference>
<dbReference type="STRING" id="4538.I1NKG1"/>
<dbReference type="eggNOG" id="ENOG502S89M">
    <property type="taxonomic scope" value="Eukaryota"/>
</dbReference>
<dbReference type="GO" id="GO:0006952">
    <property type="term" value="P:defense response"/>
    <property type="evidence" value="ECO:0007669"/>
    <property type="project" value="UniProtKB-KW"/>
</dbReference>
<dbReference type="InterPro" id="IPR001574">
    <property type="entry name" value="Ribosome_inactivat_prot"/>
</dbReference>
<dbReference type="EnsemblPlants" id="ORGLA01G0035100.1">
    <property type="protein sequence ID" value="ORGLA01G0035100.1"/>
    <property type="gene ID" value="ORGLA01G0035100"/>
</dbReference>
<accession>I1NKG1</accession>
<dbReference type="Proteomes" id="UP000007306">
    <property type="component" value="Chromosome 1"/>
</dbReference>
<comment type="catalytic activity">
    <reaction evidence="1">
        <text>Endohydrolysis of the N-glycosidic bond at one specific adenosine on the 28S rRNA.</text>
        <dbReference type="EC" id="3.2.2.22"/>
    </reaction>
</comment>